<dbReference type="Pfam" id="PF00361">
    <property type="entry name" value="Proton_antipo_M"/>
    <property type="match status" value="1"/>
</dbReference>
<evidence type="ECO:0000256" key="5">
    <source>
        <dbReference type="ARBA" id="ARBA00022989"/>
    </source>
</evidence>
<keyword evidence="10" id="KW-1185">Reference proteome</keyword>
<evidence type="ECO:0000256" key="4">
    <source>
        <dbReference type="ARBA" id="ARBA00022692"/>
    </source>
</evidence>
<dbReference type="PANTHER" id="PTHR43507:SF1">
    <property type="entry name" value="NADH-UBIQUINONE OXIDOREDUCTASE CHAIN 4"/>
    <property type="match status" value="1"/>
</dbReference>
<organism evidence="9 10">
    <name type="scientific">Cutaneotrichosporon spelunceum</name>
    <dbReference type="NCBI Taxonomy" id="1672016"/>
    <lineage>
        <taxon>Eukaryota</taxon>
        <taxon>Fungi</taxon>
        <taxon>Dikarya</taxon>
        <taxon>Basidiomycota</taxon>
        <taxon>Agaricomycotina</taxon>
        <taxon>Tremellomycetes</taxon>
        <taxon>Trichosporonales</taxon>
        <taxon>Trichosporonaceae</taxon>
        <taxon>Cutaneotrichosporon</taxon>
    </lineage>
</organism>
<keyword evidence="7 9" id="KW-0496">Mitochondrion</keyword>
<evidence type="ECO:0000256" key="2">
    <source>
        <dbReference type="ARBA" id="ARBA00004141"/>
    </source>
</evidence>
<keyword evidence="4 7" id="KW-0812">Transmembrane</keyword>
<evidence type="ECO:0000313" key="10">
    <source>
        <dbReference type="Proteomes" id="UP001222932"/>
    </source>
</evidence>
<accession>A0AAD1PSD0</accession>
<evidence type="ECO:0000313" key="9">
    <source>
        <dbReference type="EMBL" id="BEJ18308.1"/>
    </source>
</evidence>
<dbReference type="InterPro" id="IPR003918">
    <property type="entry name" value="NADH_UbQ_OxRdtase"/>
</dbReference>
<feature type="transmembrane region" description="Helical" evidence="7">
    <location>
        <begin position="132"/>
        <end position="150"/>
    </location>
</feature>
<feature type="transmembrane region" description="Helical" evidence="7">
    <location>
        <begin position="403"/>
        <end position="426"/>
    </location>
</feature>
<name>A0AAD1PSD0_9TREE</name>
<dbReference type="GO" id="GO:0008137">
    <property type="term" value="F:NADH dehydrogenase (ubiquinone) activity"/>
    <property type="evidence" value="ECO:0007669"/>
    <property type="project" value="UniProtKB-UniRule"/>
</dbReference>
<geneLocation type="mitochondrion" evidence="9"/>
<dbReference type="PRINTS" id="PR01437">
    <property type="entry name" value="NUOXDRDTASE4"/>
</dbReference>
<feature type="transmembrane region" description="Helical" evidence="7">
    <location>
        <begin position="361"/>
        <end position="383"/>
    </location>
</feature>
<feature type="transmembrane region" description="Helical" evidence="7">
    <location>
        <begin position="306"/>
        <end position="326"/>
    </location>
</feature>
<keyword evidence="7" id="KW-0830">Ubiquinone</keyword>
<comment type="function">
    <text evidence="1">Core subunit of the mitochondrial membrane respiratory chain NADH dehydrogenase (Complex I) that is believed to belong to the minimal assembly required for catalysis. Complex I functions in the transfer of electrons from NADH to the respiratory chain. The immediate electron acceptor for the enzyme is believed to be ubiquinone.</text>
</comment>
<dbReference type="EC" id="7.1.1.2" evidence="7"/>
<sequence>MLTALLLIPMIGTLVILPISEETNRTQIKQIGLIRSLLNFILSIVIWGEFDSSSLQYQFVQEFNTLDFCHLHIGIDGISLYFVLLTTFITPLCLLSNWDNLKFGYKYYFIAFLLMETLLIAVFVVLDLMLFYVFFEAVLIPMFLVVGIWGGSITRIRASFLLFLYTLAGSLFMLLSIVVIYYNVGSTDFTILSLSEISFESQKILWLGFFLSFAVKTPLVPFHIWLPRAHAEAPLRGSILLASVFLKLAIYGFLRILINFLPDATHYFSPLVQTIAIITLIYSSLATIRQSDFKRLVAYSSVRHMAVVVLGLFSNTIVGIEGAILLSVAHGFISPAMFILVGGVLYDAFHTRVIRYYRGMTVYMPVFSLLFFLATIANMGIPLSLNWAGEYMSLAGTFQKSPVIGLLGASGILLSSCYGIFLFNRISFGRYSQYLGKAKDVSRREFMMLITLIGVTFVLGIFPNIILNDLHVAVTSLLYTAPSLS</sequence>
<evidence type="ECO:0000256" key="1">
    <source>
        <dbReference type="ARBA" id="ARBA00003257"/>
    </source>
</evidence>
<feature type="transmembrane region" description="Helical" evidence="7">
    <location>
        <begin position="267"/>
        <end position="285"/>
    </location>
</feature>
<dbReference type="PANTHER" id="PTHR43507">
    <property type="entry name" value="NADH-UBIQUINONE OXIDOREDUCTASE CHAIN 4"/>
    <property type="match status" value="1"/>
</dbReference>
<feature type="domain" description="NADH:quinone oxidoreductase/Mrp antiporter transmembrane" evidence="8">
    <location>
        <begin position="127"/>
        <end position="407"/>
    </location>
</feature>
<proteinExistence type="inferred from homology"/>
<evidence type="ECO:0000259" key="8">
    <source>
        <dbReference type="Pfam" id="PF00361"/>
    </source>
</evidence>
<keyword evidence="7" id="KW-0813">Transport</keyword>
<dbReference type="InterPro" id="IPR001750">
    <property type="entry name" value="ND/Mrp_TM"/>
</dbReference>
<dbReference type="InterPro" id="IPR010227">
    <property type="entry name" value="NADH_Q_OxRdtase_chainM/4"/>
</dbReference>
<dbReference type="AlphaFoldDB" id="A0AAD1PSD0"/>
<reference evidence="9" key="1">
    <citation type="journal article" date="2023" name="BMC Genomics">
        <title>Chromosome-level genome assemblies of Cutaneotrichosporon spp. (Trichosporonales, Basidiomycota) reveal imbalanced evolution between nucleotide sequences and chromosome synteny.</title>
        <authorList>
            <person name="Kobayashi Y."/>
            <person name="Kayamori A."/>
            <person name="Aoki K."/>
            <person name="Shiwa Y."/>
            <person name="Matsutani M."/>
            <person name="Fujita N."/>
            <person name="Sugita T."/>
            <person name="Iwasaki W."/>
            <person name="Tanaka N."/>
            <person name="Takashima M."/>
        </authorList>
    </citation>
    <scope>NUCLEOTIDE SEQUENCE</scope>
    <source>
        <strain evidence="9">HIS016</strain>
    </source>
</reference>
<keyword evidence="5 7" id="KW-1133">Transmembrane helix</keyword>
<feature type="transmembrane region" description="Helical" evidence="7">
    <location>
        <begin position="238"/>
        <end position="261"/>
    </location>
</feature>
<feature type="transmembrane region" description="Helical" evidence="7">
    <location>
        <begin position="446"/>
        <end position="467"/>
    </location>
</feature>
<feature type="transmembrane region" description="Helical" evidence="7">
    <location>
        <begin position="204"/>
        <end position="226"/>
    </location>
</feature>
<feature type="transmembrane region" description="Helical" evidence="7">
    <location>
        <begin position="33"/>
        <end position="50"/>
    </location>
</feature>
<comment type="similarity">
    <text evidence="3 7">Belongs to the complex I subunit 4 family.</text>
</comment>
<feature type="transmembrane region" description="Helical" evidence="7">
    <location>
        <begin position="107"/>
        <end position="126"/>
    </location>
</feature>
<keyword evidence="7" id="KW-0520">NAD</keyword>
<feature type="transmembrane region" description="Helical" evidence="7">
    <location>
        <begin position="70"/>
        <end position="95"/>
    </location>
</feature>
<feature type="transmembrane region" description="Helical" evidence="7">
    <location>
        <begin position="332"/>
        <end position="349"/>
    </location>
</feature>
<evidence type="ECO:0000256" key="7">
    <source>
        <dbReference type="RuleBase" id="RU003297"/>
    </source>
</evidence>
<dbReference type="GO" id="GO:0048039">
    <property type="term" value="F:ubiquinone binding"/>
    <property type="evidence" value="ECO:0007669"/>
    <property type="project" value="TreeGrafter"/>
</dbReference>
<comment type="subcellular location">
    <subcellularLocation>
        <location evidence="2">Membrane</location>
        <topology evidence="2">Multi-pass membrane protein</topology>
    </subcellularLocation>
    <subcellularLocation>
        <location evidence="7">Mitochondrion membrane</location>
        <topology evidence="7">Multi-pass membrane protein</topology>
    </subcellularLocation>
</comment>
<evidence type="ECO:0000256" key="3">
    <source>
        <dbReference type="ARBA" id="ARBA00009025"/>
    </source>
</evidence>
<feature type="transmembrane region" description="Helical" evidence="7">
    <location>
        <begin position="162"/>
        <end position="184"/>
    </location>
</feature>
<comment type="function">
    <text evidence="7">Core subunit of the mitochondrial membrane respiratory chain NADH dehydrogenase (Complex I) which catalyzes electron transfer from NADH through the respiratory chain, using ubiquinone as an electron acceptor. Essential for the catalytic activity and assembly of complex I.</text>
</comment>
<dbReference type="GO" id="GO:0031966">
    <property type="term" value="C:mitochondrial membrane"/>
    <property type="evidence" value="ECO:0007669"/>
    <property type="project" value="UniProtKB-SubCell"/>
</dbReference>
<comment type="catalytic activity">
    <reaction evidence="7">
        <text>a ubiquinone + NADH + 5 H(+)(in) = a ubiquinol + NAD(+) + 4 H(+)(out)</text>
        <dbReference type="Rhea" id="RHEA:29091"/>
        <dbReference type="Rhea" id="RHEA-COMP:9565"/>
        <dbReference type="Rhea" id="RHEA-COMP:9566"/>
        <dbReference type="ChEBI" id="CHEBI:15378"/>
        <dbReference type="ChEBI" id="CHEBI:16389"/>
        <dbReference type="ChEBI" id="CHEBI:17976"/>
        <dbReference type="ChEBI" id="CHEBI:57540"/>
        <dbReference type="ChEBI" id="CHEBI:57945"/>
        <dbReference type="EC" id="7.1.1.2"/>
    </reaction>
</comment>
<dbReference type="EMBL" id="AP028247">
    <property type="protein sequence ID" value="BEJ18308.1"/>
    <property type="molecule type" value="Genomic_DNA"/>
</dbReference>
<keyword evidence="7" id="KW-0679">Respiratory chain</keyword>
<dbReference type="GO" id="GO:0015990">
    <property type="term" value="P:electron transport coupled proton transport"/>
    <property type="evidence" value="ECO:0007669"/>
    <property type="project" value="TreeGrafter"/>
</dbReference>
<keyword evidence="6 7" id="KW-0472">Membrane</keyword>
<gene>
    <name evidence="9" type="primary">nad4</name>
    <name evidence="9" type="ORF">CspeluHIS016_mit480</name>
</gene>
<dbReference type="GO" id="GO:0042773">
    <property type="term" value="P:ATP synthesis coupled electron transport"/>
    <property type="evidence" value="ECO:0007669"/>
    <property type="project" value="InterPro"/>
</dbReference>
<dbReference type="Proteomes" id="UP001222932">
    <property type="component" value="Mitochondrion MT"/>
</dbReference>
<keyword evidence="7" id="KW-0249">Electron transport</keyword>
<evidence type="ECO:0000256" key="6">
    <source>
        <dbReference type="ARBA" id="ARBA00023136"/>
    </source>
</evidence>
<dbReference type="GO" id="GO:0003954">
    <property type="term" value="F:NADH dehydrogenase activity"/>
    <property type="evidence" value="ECO:0007669"/>
    <property type="project" value="TreeGrafter"/>
</dbReference>
<protein>
    <recommendedName>
        <fullName evidence="7">NADH-ubiquinone oxidoreductase chain 4</fullName>
        <ecNumber evidence="7">7.1.1.2</ecNumber>
    </recommendedName>
</protein>
<feature type="transmembrane region" description="Helical" evidence="7">
    <location>
        <begin position="6"/>
        <end position="21"/>
    </location>
</feature>
<dbReference type="NCBIfam" id="TIGR01972">
    <property type="entry name" value="NDH_I_M"/>
    <property type="match status" value="1"/>
</dbReference>